<organism evidence="1 2">
    <name type="scientific">Dermacentor silvarum</name>
    <name type="common">Tick</name>
    <dbReference type="NCBI Taxonomy" id="543639"/>
    <lineage>
        <taxon>Eukaryota</taxon>
        <taxon>Metazoa</taxon>
        <taxon>Ecdysozoa</taxon>
        <taxon>Arthropoda</taxon>
        <taxon>Chelicerata</taxon>
        <taxon>Arachnida</taxon>
        <taxon>Acari</taxon>
        <taxon>Parasitiformes</taxon>
        <taxon>Ixodida</taxon>
        <taxon>Ixodoidea</taxon>
        <taxon>Ixodidae</taxon>
        <taxon>Rhipicephalinae</taxon>
        <taxon>Dermacentor</taxon>
    </lineage>
</organism>
<proteinExistence type="predicted"/>
<keyword evidence="2" id="KW-1185">Reference proteome</keyword>
<evidence type="ECO:0000313" key="1">
    <source>
        <dbReference type="EMBL" id="KAH7941663.1"/>
    </source>
</evidence>
<accession>A0ACB8CFX4</accession>
<dbReference type="EMBL" id="CM023476">
    <property type="protein sequence ID" value="KAH7941663.1"/>
    <property type="molecule type" value="Genomic_DNA"/>
</dbReference>
<evidence type="ECO:0000313" key="2">
    <source>
        <dbReference type="Proteomes" id="UP000821865"/>
    </source>
</evidence>
<protein>
    <submittedName>
        <fullName evidence="1">Uncharacterized protein</fullName>
    </submittedName>
</protein>
<name>A0ACB8CFX4_DERSI</name>
<dbReference type="Proteomes" id="UP000821865">
    <property type="component" value="Chromosome 7"/>
</dbReference>
<sequence>MASYAVAIPYDTGCDFIGVDLDGALDKVLGNLPPYHTPDPRGYRKAFPGLETGPLSVAGLDKVRRFGAIHPYCVNGTLLMSVDVVANKGDASLSLPWRACSGQEGTLMVRAGLSRFTLVFRVVTGGSNNNVSLAYEGPLIPVTTIDPHIDIFGVGREISIATTTLSKLLPAMTEGVWNDYFFTYFRGALRQALREAFE</sequence>
<reference evidence="1" key="1">
    <citation type="submission" date="2020-05" db="EMBL/GenBank/DDBJ databases">
        <title>Large-scale comparative analyses of tick genomes elucidate their genetic diversity and vector capacities.</title>
        <authorList>
            <person name="Jia N."/>
            <person name="Wang J."/>
            <person name="Shi W."/>
            <person name="Du L."/>
            <person name="Sun Y."/>
            <person name="Zhan W."/>
            <person name="Jiang J."/>
            <person name="Wang Q."/>
            <person name="Zhang B."/>
            <person name="Ji P."/>
            <person name="Sakyi L.B."/>
            <person name="Cui X."/>
            <person name="Yuan T."/>
            <person name="Jiang B."/>
            <person name="Yang W."/>
            <person name="Lam T.T.-Y."/>
            <person name="Chang Q."/>
            <person name="Ding S."/>
            <person name="Wang X."/>
            <person name="Zhu J."/>
            <person name="Ruan X."/>
            <person name="Zhao L."/>
            <person name="Wei J."/>
            <person name="Que T."/>
            <person name="Du C."/>
            <person name="Cheng J."/>
            <person name="Dai P."/>
            <person name="Han X."/>
            <person name="Huang E."/>
            <person name="Gao Y."/>
            <person name="Liu J."/>
            <person name="Shao H."/>
            <person name="Ye R."/>
            <person name="Li L."/>
            <person name="Wei W."/>
            <person name="Wang X."/>
            <person name="Wang C."/>
            <person name="Yang T."/>
            <person name="Huo Q."/>
            <person name="Li W."/>
            <person name="Guo W."/>
            <person name="Chen H."/>
            <person name="Zhou L."/>
            <person name="Ni X."/>
            <person name="Tian J."/>
            <person name="Zhou Y."/>
            <person name="Sheng Y."/>
            <person name="Liu T."/>
            <person name="Pan Y."/>
            <person name="Xia L."/>
            <person name="Li J."/>
            <person name="Zhao F."/>
            <person name="Cao W."/>
        </authorList>
    </citation>
    <scope>NUCLEOTIDE SEQUENCE</scope>
    <source>
        <strain evidence="1">Dsil-2018</strain>
    </source>
</reference>
<gene>
    <name evidence="1" type="ORF">HPB49_015865</name>
</gene>
<comment type="caution">
    <text evidence="1">The sequence shown here is derived from an EMBL/GenBank/DDBJ whole genome shotgun (WGS) entry which is preliminary data.</text>
</comment>